<dbReference type="PROSITE" id="PS51918">
    <property type="entry name" value="RADICAL_SAM"/>
    <property type="match status" value="1"/>
</dbReference>
<gene>
    <name evidence="6" type="ORF">CO726_28835</name>
</gene>
<dbReference type="GO" id="GO:0051536">
    <property type="term" value="F:iron-sulfur cluster binding"/>
    <property type="evidence" value="ECO:0007669"/>
    <property type="project" value="UniProtKB-KW"/>
</dbReference>
<evidence type="ECO:0000259" key="5">
    <source>
        <dbReference type="PROSITE" id="PS51918"/>
    </source>
</evidence>
<reference evidence="6 7" key="1">
    <citation type="submission" date="2017-09" db="EMBL/GenBank/DDBJ databases">
        <title>Biocontrol bacteria screening and application from spent mushroom substrate.</title>
        <authorList>
            <person name="Sun X."/>
        </authorList>
    </citation>
    <scope>NUCLEOTIDE SEQUENCE [LARGE SCALE GENOMIC DNA]</scope>
    <source>
        <strain evidence="6 7">100374</strain>
    </source>
</reference>
<protein>
    <submittedName>
        <fullName evidence="6">Radical SAM protein</fullName>
    </submittedName>
</protein>
<evidence type="ECO:0000256" key="3">
    <source>
        <dbReference type="ARBA" id="ARBA00023004"/>
    </source>
</evidence>
<dbReference type="Proteomes" id="UP000228484">
    <property type="component" value="Unassembled WGS sequence"/>
</dbReference>
<name>A0A2G6Q6H8_9BACI</name>
<dbReference type="AlphaFoldDB" id="A0A2G6Q6H8"/>
<dbReference type="SFLD" id="SFLDS00029">
    <property type="entry name" value="Radical_SAM"/>
    <property type="match status" value="1"/>
</dbReference>
<dbReference type="InterPro" id="IPR050377">
    <property type="entry name" value="Radical_SAM_PqqE_MftC-like"/>
</dbReference>
<dbReference type="GO" id="GO:0003824">
    <property type="term" value="F:catalytic activity"/>
    <property type="evidence" value="ECO:0007669"/>
    <property type="project" value="InterPro"/>
</dbReference>
<dbReference type="EMBL" id="NWUW01000049">
    <property type="protein sequence ID" value="PIE92029.1"/>
    <property type="molecule type" value="Genomic_DNA"/>
</dbReference>
<sequence>MIRNDIPHEFNEMKILMEHRKRLELILQGEVLPPYEVLIHPTATCNLSCKWCIGQNVDNEETTNVKNALTVPENLMNLAKSIVNYKKEYTIDGKKEIFGVEKVSFSGITGEPMMASKALIPTIEYLATNDIKVGMFSNGLLINKNNMETILKMDYILVSLDAGNGSTYDFLKTEDKKTKNFETILNNLKMLIDNREKYNSNLDVNIGFIVNAYNYKEMYDLAGILKSIGVHNFRIKTDIASRLNVDDEMIKEIKRDFERIRQDFEDGYFKLVTIHKLEENDKIRTFNKCTINKLVSNVSSDGNVYACNYHPPIDGVRYDNVLKYDFETIWENANKDFDIKELCPKMCDPFKTRANNLLDAITESDNISTGINEALDIYEFEKK</sequence>
<evidence type="ECO:0000313" key="7">
    <source>
        <dbReference type="Proteomes" id="UP000228484"/>
    </source>
</evidence>
<dbReference type="Pfam" id="PF04055">
    <property type="entry name" value="Radical_SAM"/>
    <property type="match status" value="1"/>
</dbReference>
<organism evidence="6 7">
    <name type="scientific">Bacillus fungorum</name>
    <dbReference type="NCBI Taxonomy" id="2039284"/>
    <lineage>
        <taxon>Bacteria</taxon>
        <taxon>Bacillati</taxon>
        <taxon>Bacillota</taxon>
        <taxon>Bacilli</taxon>
        <taxon>Bacillales</taxon>
        <taxon>Bacillaceae</taxon>
        <taxon>Bacillus</taxon>
    </lineage>
</organism>
<proteinExistence type="predicted"/>
<dbReference type="InterPro" id="IPR058240">
    <property type="entry name" value="rSAM_sf"/>
</dbReference>
<evidence type="ECO:0000313" key="6">
    <source>
        <dbReference type="EMBL" id="PIE92029.1"/>
    </source>
</evidence>
<accession>A0A2G6Q6H8</accession>
<dbReference type="PANTHER" id="PTHR11228">
    <property type="entry name" value="RADICAL SAM DOMAIN PROTEIN"/>
    <property type="match status" value="1"/>
</dbReference>
<dbReference type="GO" id="GO:0046872">
    <property type="term" value="F:metal ion binding"/>
    <property type="evidence" value="ECO:0007669"/>
    <property type="project" value="UniProtKB-KW"/>
</dbReference>
<dbReference type="CDD" id="cd01335">
    <property type="entry name" value="Radical_SAM"/>
    <property type="match status" value="1"/>
</dbReference>
<keyword evidence="7" id="KW-1185">Reference proteome</keyword>
<evidence type="ECO:0000256" key="4">
    <source>
        <dbReference type="ARBA" id="ARBA00023014"/>
    </source>
</evidence>
<dbReference type="InterPro" id="IPR013785">
    <property type="entry name" value="Aldolase_TIM"/>
</dbReference>
<evidence type="ECO:0000256" key="2">
    <source>
        <dbReference type="ARBA" id="ARBA00022723"/>
    </source>
</evidence>
<keyword evidence="3" id="KW-0408">Iron</keyword>
<feature type="domain" description="Radical SAM core" evidence="5">
    <location>
        <begin position="31"/>
        <end position="270"/>
    </location>
</feature>
<dbReference type="SFLD" id="SFLDG01067">
    <property type="entry name" value="SPASM/twitch_domain_containing"/>
    <property type="match status" value="1"/>
</dbReference>
<dbReference type="Gene3D" id="3.20.20.70">
    <property type="entry name" value="Aldolase class I"/>
    <property type="match status" value="1"/>
</dbReference>
<keyword evidence="2" id="KW-0479">Metal-binding</keyword>
<keyword evidence="1" id="KW-0949">S-adenosyl-L-methionine</keyword>
<comment type="caution">
    <text evidence="6">The sequence shown here is derived from an EMBL/GenBank/DDBJ whole genome shotgun (WGS) entry which is preliminary data.</text>
</comment>
<keyword evidence="4" id="KW-0411">Iron-sulfur</keyword>
<dbReference type="InterPro" id="IPR007197">
    <property type="entry name" value="rSAM"/>
</dbReference>
<evidence type="ECO:0000256" key="1">
    <source>
        <dbReference type="ARBA" id="ARBA00022691"/>
    </source>
</evidence>
<dbReference type="PANTHER" id="PTHR11228:SF7">
    <property type="entry name" value="PQQA PEPTIDE CYCLASE"/>
    <property type="match status" value="1"/>
</dbReference>
<dbReference type="SUPFAM" id="SSF102114">
    <property type="entry name" value="Radical SAM enzymes"/>
    <property type="match status" value="1"/>
</dbReference>